<dbReference type="PANTHER" id="PTHR10010:SF46">
    <property type="entry name" value="SODIUM-DEPENDENT PHOSPHATE TRANSPORT PROTEIN 2B"/>
    <property type="match status" value="1"/>
</dbReference>
<feature type="transmembrane region" description="Helical" evidence="7">
    <location>
        <begin position="83"/>
        <end position="109"/>
    </location>
</feature>
<comment type="subcellular location">
    <subcellularLocation>
        <location evidence="1">Cell membrane</location>
        <topology evidence="1">Multi-pass membrane protein</topology>
    </subcellularLocation>
</comment>
<dbReference type="Proteomes" id="UP000325302">
    <property type="component" value="Unassembled WGS sequence"/>
</dbReference>
<evidence type="ECO:0000256" key="3">
    <source>
        <dbReference type="ARBA" id="ARBA00022692"/>
    </source>
</evidence>
<proteinExistence type="predicted"/>
<dbReference type="EMBL" id="SMRS01000007">
    <property type="protein sequence ID" value="KAA0874079.1"/>
    <property type="molecule type" value="Genomic_DNA"/>
</dbReference>
<dbReference type="PANTHER" id="PTHR10010">
    <property type="entry name" value="SOLUTE CARRIER FAMILY 34 SODIUM PHOSPHATE , MEMBER 2-RELATED"/>
    <property type="match status" value="1"/>
</dbReference>
<feature type="coiled-coil region" evidence="6">
    <location>
        <begin position="478"/>
        <end position="505"/>
    </location>
</feature>
<evidence type="ECO:0000256" key="7">
    <source>
        <dbReference type="SAM" id="Phobius"/>
    </source>
</evidence>
<keyword evidence="6" id="KW-0175">Coiled coil</keyword>
<keyword evidence="2" id="KW-1003">Cell membrane</keyword>
<dbReference type="RefSeq" id="WP_149391311.1">
    <property type="nucleotide sequence ID" value="NZ_SMRS01000007.1"/>
</dbReference>
<dbReference type="GO" id="GO:0044341">
    <property type="term" value="P:sodium-dependent phosphate transport"/>
    <property type="evidence" value="ECO:0007669"/>
    <property type="project" value="InterPro"/>
</dbReference>
<organism evidence="8 9">
    <name type="scientific">Nitrincola tapanii</name>
    <dbReference type="NCBI Taxonomy" id="1708751"/>
    <lineage>
        <taxon>Bacteria</taxon>
        <taxon>Pseudomonadati</taxon>
        <taxon>Pseudomonadota</taxon>
        <taxon>Gammaproteobacteria</taxon>
        <taxon>Oceanospirillales</taxon>
        <taxon>Oceanospirillaceae</taxon>
        <taxon>Nitrincola</taxon>
    </lineage>
</organism>
<gene>
    <name evidence="8" type="ORF">E1H14_09885</name>
</gene>
<dbReference type="InterPro" id="IPR003841">
    <property type="entry name" value="Na/Pi_transpt"/>
</dbReference>
<evidence type="ECO:0000256" key="2">
    <source>
        <dbReference type="ARBA" id="ARBA00022475"/>
    </source>
</evidence>
<evidence type="ECO:0000313" key="8">
    <source>
        <dbReference type="EMBL" id="KAA0874079.1"/>
    </source>
</evidence>
<sequence length="602" mass="65831">MYKKMIFPALLVLLAYALWISADFMEIAAGIALFIFGMFCLEEGFKAFTGGTLESILRRSTDRLWKSLTFGLTSTTLMQSSTLVSLITISFVSAEMITLAAGIGIIMGANIGTTTGAWLIAGLGLRVNIAAYAMPILVFGVVFLMQKSKILKGVGYVTLGAGLLFFGIHYMKEGFEAFQGSFDLSAYAMTGYAGVLLFTLLGMLITVVMQSSHATLLIIITALSTGQVTYENALALAIGANLGSAITTAMGGLAANLGGKRLAIAHVIFNLVTGLVAILFIGQLAWLVDHLAALVGIAAENYLLKLALFHTVFNLLGVLLLTPFVSQLERFLLAQIQQRAKGIEQPLYLYPEALETPATAVSAVRKEVQHLFDNAAGLLAHGLSLKRSTLDSEESLSDAVKYTRRIFPIDVEDLYEEKIKSLHSEIVAFIGEAQTRESTQSATEELYVLRQASRDIVEAVKGMKHLHTNLSRYGLSSNLAIRERYDQIRLQLAKLLRELRQLQREEASDVTALSLDALKLSLQKSSRKLMDDLDEMIRFRRINPSVATSIMNDEAYVNDISHNLLDATRALLEHSSLTQRLDSLSLDEKELQALADQDASSV</sequence>
<feature type="transmembrane region" description="Helical" evidence="7">
    <location>
        <begin position="129"/>
        <end position="146"/>
    </location>
</feature>
<evidence type="ECO:0000256" key="4">
    <source>
        <dbReference type="ARBA" id="ARBA00022989"/>
    </source>
</evidence>
<keyword evidence="4 7" id="KW-1133">Transmembrane helix</keyword>
<keyword evidence="5 7" id="KW-0472">Membrane</keyword>
<evidence type="ECO:0000256" key="1">
    <source>
        <dbReference type="ARBA" id="ARBA00004651"/>
    </source>
</evidence>
<name>A0A5A9W1J5_9GAMM</name>
<comment type="caution">
    <text evidence="8">The sequence shown here is derived from an EMBL/GenBank/DDBJ whole genome shotgun (WGS) entry which is preliminary data.</text>
</comment>
<dbReference type="OrthoDB" id="9763003at2"/>
<dbReference type="GO" id="GO:0005886">
    <property type="term" value="C:plasma membrane"/>
    <property type="evidence" value="ECO:0007669"/>
    <property type="project" value="UniProtKB-SubCell"/>
</dbReference>
<feature type="transmembrane region" description="Helical" evidence="7">
    <location>
        <begin position="214"/>
        <end position="230"/>
    </location>
</feature>
<dbReference type="NCBIfam" id="NF037997">
    <property type="entry name" value="Na_Pi_symport"/>
    <property type="match status" value="1"/>
</dbReference>
<dbReference type="GO" id="GO:0005436">
    <property type="term" value="F:sodium:phosphate symporter activity"/>
    <property type="evidence" value="ECO:0007669"/>
    <property type="project" value="InterPro"/>
</dbReference>
<feature type="transmembrane region" description="Helical" evidence="7">
    <location>
        <begin position="236"/>
        <end position="255"/>
    </location>
</feature>
<dbReference type="Pfam" id="PF02690">
    <property type="entry name" value="Na_Pi_cotrans"/>
    <property type="match status" value="2"/>
</dbReference>
<accession>A0A5A9W1J5</accession>
<dbReference type="AlphaFoldDB" id="A0A5A9W1J5"/>
<keyword evidence="3 7" id="KW-0812">Transmembrane</keyword>
<feature type="transmembrane region" description="Helical" evidence="7">
    <location>
        <begin position="153"/>
        <end position="172"/>
    </location>
</feature>
<protein>
    <submittedName>
        <fullName evidence="8">Na/Pi cotransporter family protein</fullName>
    </submittedName>
</protein>
<reference evidence="8 9" key="1">
    <citation type="submission" date="2019-03" db="EMBL/GenBank/DDBJ databases">
        <title>Nitrincola sp. nov. isolated from an Indian soda lake.</title>
        <authorList>
            <person name="Joshi A."/>
            <person name="Thite S.V."/>
            <person name="Joseph N."/>
            <person name="Dhotre D."/>
            <person name="Moorthy M."/>
            <person name="Shouche Y.S."/>
        </authorList>
    </citation>
    <scope>NUCLEOTIDE SEQUENCE [LARGE SCALE GENOMIC DNA]</scope>
    <source>
        <strain evidence="8 9">MEB193</strain>
    </source>
</reference>
<evidence type="ECO:0000313" key="9">
    <source>
        <dbReference type="Proteomes" id="UP000325302"/>
    </source>
</evidence>
<feature type="transmembrane region" description="Helical" evidence="7">
    <location>
        <begin position="184"/>
        <end position="207"/>
    </location>
</feature>
<evidence type="ECO:0000256" key="6">
    <source>
        <dbReference type="SAM" id="Coils"/>
    </source>
</evidence>
<feature type="transmembrane region" description="Helical" evidence="7">
    <location>
        <begin position="267"/>
        <end position="286"/>
    </location>
</feature>
<feature type="transmembrane region" description="Helical" evidence="7">
    <location>
        <begin position="306"/>
        <end position="325"/>
    </location>
</feature>
<evidence type="ECO:0000256" key="5">
    <source>
        <dbReference type="ARBA" id="ARBA00023136"/>
    </source>
</evidence>
<keyword evidence="9" id="KW-1185">Reference proteome</keyword>